<dbReference type="EMBL" id="MSFK01000022">
    <property type="protein sequence ID" value="PWY80436.1"/>
    <property type="molecule type" value="Genomic_DNA"/>
</dbReference>
<evidence type="ECO:0000313" key="4">
    <source>
        <dbReference type="Proteomes" id="UP000246702"/>
    </source>
</evidence>
<evidence type="ECO:0000313" key="3">
    <source>
        <dbReference type="EMBL" id="PWY80436.1"/>
    </source>
</evidence>
<organism evidence="3 4">
    <name type="scientific">Aspergillus sclerotioniger CBS 115572</name>
    <dbReference type="NCBI Taxonomy" id="1450535"/>
    <lineage>
        <taxon>Eukaryota</taxon>
        <taxon>Fungi</taxon>
        <taxon>Dikarya</taxon>
        <taxon>Ascomycota</taxon>
        <taxon>Pezizomycotina</taxon>
        <taxon>Eurotiomycetes</taxon>
        <taxon>Eurotiomycetidae</taxon>
        <taxon>Eurotiales</taxon>
        <taxon>Aspergillaceae</taxon>
        <taxon>Aspergillus</taxon>
        <taxon>Aspergillus subgen. Circumdati</taxon>
    </lineage>
</organism>
<protein>
    <submittedName>
        <fullName evidence="3">Uncharacterized protein</fullName>
    </submittedName>
</protein>
<reference evidence="3 4" key="1">
    <citation type="submission" date="2016-12" db="EMBL/GenBank/DDBJ databases">
        <title>The genomes of Aspergillus section Nigri reveals drivers in fungal speciation.</title>
        <authorList>
            <consortium name="DOE Joint Genome Institute"/>
            <person name="Vesth T.C."/>
            <person name="Nybo J."/>
            <person name="Theobald S."/>
            <person name="Brandl J."/>
            <person name="Frisvad J.C."/>
            <person name="Nielsen K.F."/>
            <person name="Lyhne E.K."/>
            <person name="Kogle M.E."/>
            <person name="Kuo A."/>
            <person name="Riley R."/>
            <person name="Clum A."/>
            <person name="Nolan M."/>
            <person name="Lipzen A."/>
            <person name="Salamov A."/>
            <person name="Henrissat B."/>
            <person name="Wiebenga A."/>
            <person name="De Vries R.P."/>
            <person name="Grigoriev I.V."/>
            <person name="Mortensen U.H."/>
            <person name="Andersen M.R."/>
            <person name="Baker S.E."/>
        </authorList>
    </citation>
    <scope>NUCLEOTIDE SEQUENCE [LARGE SCALE GENOMIC DNA]</scope>
    <source>
        <strain evidence="3 4">CBS 115572</strain>
    </source>
</reference>
<proteinExistence type="predicted"/>
<feature type="chain" id="PRO_5016347694" evidence="2">
    <location>
        <begin position="33"/>
        <end position="106"/>
    </location>
</feature>
<evidence type="ECO:0000256" key="1">
    <source>
        <dbReference type="SAM" id="MobiDB-lite"/>
    </source>
</evidence>
<comment type="caution">
    <text evidence="3">The sequence shown here is derived from an EMBL/GenBank/DDBJ whole genome shotgun (WGS) entry which is preliminary data.</text>
</comment>
<name>A0A317W1B7_9EURO</name>
<feature type="signal peptide" evidence="2">
    <location>
        <begin position="1"/>
        <end position="32"/>
    </location>
</feature>
<keyword evidence="2" id="KW-0732">Signal</keyword>
<accession>A0A317W1B7</accession>
<dbReference type="GeneID" id="37114382"/>
<feature type="region of interest" description="Disordered" evidence="1">
    <location>
        <begin position="68"/>
        <end position="106"/>
    </location>
</feature>
<evidence type="ECO:0000256" key="2">
    <source>
        <dbReference type="SAM" id="SignalP"/>
    </source>
</evidence>
<dbReference type="AlphaFoldDB" id="A0A317W1B7"/>
<dbReference type="Proteomes" id="UP000246702">
    <property type="component" value="Unassembled WGS sequence"/>
</dbReference>
<gene>
    <name evidence="3" type="ORF">BO94DRAFT_537314</name>
</gene>
<sequence>MPSPGPRLLRSLVPHISHLFGWLLSSVPSVEPEVNQSPANAANTSYLNIRHQSTKAIHISKHLQPVSSAHIRRLKKIQSPSQKARMRLRDVSPPCTHGSGRPDGTM</sequence>
<keyword evidence="4" id="KW-1185">Reference proteome</keyword>
<dbReference type="RefSeq" id="XP_025465295.1">
    <property type="nucleotide sequence ID" value="XM_025612239.1"/>
</dbReference>